<sequence length="76" mass="8486">MDAARDEPPSLSNASEMQAEWVEEDEPGLTLPSDSYQTEPENYDVLDLVGNGLGKCMQRHGGRSRTETEYKHNTSN</sequence>
<feature type="region of interest" description="Disordered" evidence="1">
    <location>
        <begin position="57"/>
        <end position="76"/>
    </location>
</feature>
<accession>A0A8S9QLZ2</accession>
<feature type="region of interest" description="Disordered" evidence="1">
    <location>
        <begin position="1"/>
        <end position="38"/>
    </location>
</feature>
<evidence type="ECO:0000313" key="3">
    <source>
        <dbReference type="Proteomes" id="UP000712600"/>
    </source>
</evidence>
<proteinExistence type="predicted"/>
<evidence type="ECO:0000313" key="2">
    <source>
        <dbReference type="EMBL" id="KAF3539698.1"/>
    </source>
</evidence>
<protein>
    <submittedName>
        <fullName evidence="2">Uncharacterized protein</fullName>
    </submittedName>
</protein>
<gene>
    <name evidence="2" type="ORF">F2Q69_00018969</name>
</gene>
<dbReference type="EMBL" id="QGKX02001290">
    <property type="protein sequence ID" value="KAF3539698.1"/>
    <property type="molecule type" value="Genomic_DNA"/>
</dbReference>
<evidence type="ECO:0000256" key="1">
    <source>
        <dbReference type="SAM" id="MobiDB-lite"/>
    </source>
</evidence>
<dbReference type="Proteomes" id="UP000712600">
    <property type="component" value="Unassembled WGS sequence"/>
</dbReference>
<name>A0A8S9QLZ2_BRACR</name>
<organism evidence="2 3">
    <name type="scientific">Brassica cretica</name>
    <name type="common">Mustard</name>
    <dbReference type="NCBI Taxonomy" id="69181"/>
    <lineage>
        <taxon>Eukaryota</taxon>
        <taxon>Viridiplantae</taxon>
        <taxon>Streptophyta</taxon>
        <taxon>Embryophyta</taxon>
        <taxon>Tracheophyta</taxon>
        <taxon>Spermatophyta</taxon>
        <taxon>Magnoliopsida</taxon>
        <taxon>eudicotyledons</taxon>
        <taxon>Gunneridae</taxon>
        <taxon>Pentapetalae</taxon>
        <taxon>rosids</taxon>
        <taxon>malvids</taxon>
        <taxon>Brassicales</taxon>
        <taxon>Brassicaceae</taxon>
        <taxon>Brassiceae</taxon>
        <taxon>Brassica</taxon>
    </lineage>
</organism>
<reference evidence="2" key="1">
    <citation type="submission" date="2019-12" db="EMBL/GenBank/DDBJ databases">
        <title>Genome sequencing and annotation of Brassica cretica.</title>
        <authorList>
            <person name="Studholme D.J."/>
            <person name="Sarris P."/>
        </authorList>
    </citation>
    <scope>NUCLEOTIDE SEQUENCE</scope>
    <source>
        <strain evidence="2">PFS-109/04</strain>
        <tissue evidence="2">Leaf</tissue>
    </source>
</reference>
<feature type="compositionally biased region" description="Basic and acidic residues" evidence="1">
    <location>
        <begin position="64"/>
        <end position="76"/>
    </location>
</feature>
<dbReference type="AlphaFoldDB" id="A0A8S9QLZ2"/>
<comment type="caution">
    <text evidence="2">The sequence shown here is derived from an EMBL/GenBank/DDBJ whole genome shotgun (WGS) entry which is preliminary data.</text>
</comment>